<evidence type="ECO:0000313" key="1">
    <source>
        <dbReference type="EMBL" id="KKL66887.1"/>
    </source>
</evidence>
<dbReference type="AlphaFoldDB" id="A0A0F9GUV6"/>
<organism evidence="1">
    <name type="scientific">marine sediment metagenome</name>
    <dbReference type="NCBI Taxonomy" id="412755"/>
    <lineage>
        <taxon>unclassified sequences</taxon>
        <taxon>metagenomes</taxon>
        <taxon>ecological metagenomes</taxon>
    </lineage>
</organism>
<gene>
    <name evidence="1" type="ORF">LCGC14_2140460</name>
</gene>
<comment type="caution">
    <text evidence="1">The sequence shown here is derived from an EMBL/GenBank/DDBJ whole genome shotgun (WGS) entry which is preliminary data.</text>
</comment>
<accession>A0A0F9GUV6</accession>
<reference evidence="1" key="1">
    <citation type="journal article" date="2015" name="Nature">
        <title>Complex archaea that bridge the gap between prokaryotes and eukaryotes.</title>
        <authorList>
            <person name="Spang A."/>
            <person name="Saw J.H."/>
            <person name="Jorgensen S.L."/>
            <person name="Zaremba-Niedzwiedzka K."/>
            <person name="Martijn J."/>
            <person name="Lind A.E."/>
            <person name="van Eijk R."/>
            <person name="Schleper C."/>
            <person name="Guy L."/>
            <person name="Ettema T.J."/>
        </authorList>
    </citation>
    <scope>NUCLEOTIDE SEQUENCE</scope>
</reference>
<protein>
    <submittedName>
        <fullName evidence="1">Uncharacterized protein</fullName>
    </submittedName>
</protein>
<sequence length="29" mass="3305">MFGQNPIAKPFRDPEGALLVKEFYHTIQG</sequence>
<dbReference type="EMBL" id="LAZR01027060">
    <property type="protein sequence ID" value="KKL66887.1"/>
    <property type="molecule type" value="Genomic_DNA"/>
</dbReference>
<proteinExistence type="predicted"/>
<name>A0A0F9GUV6_9ZZZZ</name>
<feature type="non-terminal residue" evidence="1">
    <location>
        <position position="29"/>
    </location>
</feature>